<name>A0A9X2W9N2_9ENTR</name>
<feature type="signal peptide" evidence="1">
    <location>
        <begin position="1"/>
        <end position="20"/>
    </location>
</feature>
<dbReference type="EMBL" id="JALHAP010000079">
    <property type="protein sequence ID" value="MCT4702658.1"/>
    <property type="molecule type" value="Genomic_DNA"/>
</dbReference>
<dbReference type="RefSeq" id="WP_271123423.1">
    <property type="nucleotide sequence ID" value="NZ_JALHAN010000066.1"/>
</dbReference>
<accession>A0A9X2W9N2</accession>
<dbReference type="AlphaFoldDB" id="A0A9X2W9N2"/>
<dbReference type="Proteomes" id="UP001150641">
    <property type="component" value="Unassembled WGS sequence"/>
</dbReference>
<proteinExistence type="predicted"/>
<gene>
    <name evidence="2" type="ORF">MUA00_12760</name>
</gene>
<keyword evidence="1" id="KW-0732">Signal</keyword>
<feature type="chain" id="PRO_5040783000" evidence="1">
    <location>
        <begin position="21"/>
        <end position="163"/>
    </location>
</feature>
<reference evidence="2" key="1">
    <citation type="submission" date="2022-03" db="EMBL/GenBank/DDBJ databases">
        <title>Proposal of a novel genus Dryocolo and two novel species.</title>
        <authorList>
            <person name="Maddock D.W."/>
            <person name="Brady C.L."/>
            <person name="Denman S."/>
            <person name="Arnold D."/>
        </authorList>
    </citation>
    <scope>NUCLEOTIDE SEQUENCE</scope>
    <source>
        <strain evidence="2">H6W4</strain>
    </source>
</reference>
<sequence>MFSKILCSLLFAFCSLPSYGQGEVVQGPFKIDGEKTIYFQREPNPDFPLGLYYDSGTKKTQVDKYEVDGDTPNIDTVFFMKIHNVKNVIVLISWHQLHQAESINGNTYQVYAYKYSNDSLFINDMITKDPALNGMDGEFNGDEVYFKYKDAASIKKYIKNKYN</sequence>
<evidence type="ECO:0000256" key="1">
    <source>
        <dbReference type="SAM" id="SignalP"/>
    </source>
</evidence>
<keyword evidence="3" id="KW-1185">Reference proteome</keyword>
<comment type="caution">
    <text evidence="2">The sequence shown here is derived from an EMBL/GenBank/DDBJ whole genome shotgun (WGS) entry which is preliminary data.</text>
</comment>
<evidence type="ECO:0000313" key="2">
    <source>
        <dbReference type="EMBL" id="MCT4702658.1"/>
    </source>
</evidence>
<organism evidence="2 3">
    <name type="scientific">Dryocola boscaweniae</name>
    <dbReference type="NCBI Taxonomy" id="2925397"/>
    <lineage>
        <taxon>Bacteria</taxon>
        <taxon>Pseudomonadati</taxon>
        <taxon>Pseudomonadota</taxon>
        <taxon>Gammaproteobacteria</taxon>
        <taxon>Enterobacterales</taxon>
        <taxon>Enterobacteriaceae</taxon>
        <taxon>Dryocola</taxon>
    </lineage>
</organism>
<protein>
    <submittedName>
        <fullName evidence="2">Uncharacterized protein</fullName>
    </submittedName>
</protein>
<evidence type="ECO:0000313" key="3">
    <source>
        <dbReference type="Proteomes" id="UP001150641"/>
    </source>
</evidence>